<feature type="chain" id="PRO_5044754594" evidence="14">
    <location>
        <begin position="21"/>
        <end position="3048"/>
    </location>
</feature>
<keyword evidence="14" id="KW-0732">Signal</keyword>
<feature type="domain" description="Ionotropic glutamate receptor L-glutamate and glycine-binding" evidence="15">
    <location>
        <begin position="842"/>
        <end position="899"/>
    </location>
</feature>
<feature type="transmembrane region" description="Helical" evidence="13">
    <location>
        <begin position="2206"/>
        <end position="2229"/>
    </location>
</feature>
<evidence type="ECO:0000256" key="5">
    <source>
        <dbReference type="ARBA" id="ARBA00022692"/>
    </source>
</evidence>
<feature type="transmembrane region" description="Helical" evidence="13">
    <location>
        <begin position="593"/>
        <end position="618"/>
    </location>
</feature>
<keyword evidence="12" id="KW-0407">Ion channel</keyword>
<dbReference type="InterPro" id="IPR052192">
    <property type="entry name" value="Insect_Ionotropic_Sensory_Rcpt"/>
</dbReference>
<evidence type="ECO:0000256" key="11">
    <source>
        <dbReference type="ARBA" id="ARBA00023286"/>
    </source>
</evidence>
<comment type="subcellular location">
    <subcellularLocation>
        <location evidence="1">Cell membrane</location>
        <topology evidence="1">Multi-pass membrane protein</topology>
    </subcellularLocation>
</comment>
<comment type="caution">
    <text evidence="16">The sequence shown here is derived from an EMBL/GenBank/DDBJ whole genome shotgun (WGS) entry which is preliminary data.</text>
</comment>
<dbReference type="InterPro" id="IPR019594">
    <property type="entry name" value="Glu/Gly-bd"/>
</dbReference>
<keyword evidence="7" id="KW-0406">Ion transport</keyword>
<dbReference type="GO" id="GO:0005886">
    <property type="term" value="C:plasma membrane"/>
    <property type="evidence" value="ECO:0007669"/>
    <property type="project" value="UniProtKB-SubCell"/>
</dbReference>
<evidence type="ECO:0000259" key="15">
    <source>
        <dbReference type="SMART" id="SM00918"/>
    </source>
</evidence>
<feature type="transmembrane region" description="Helical" evidence="13">
    <location>
        <begin position="2483"/>
        <end position="2508"/>
    </location>
</feature>
<feature type="transmembrane region" description="Helical" evidence="13">
    <location>
        <begin position="334"/>
        <end position="351"/>
    </location>
</feature>
<evidence type="ECO:0000256" key="1">
    <source>
        <dbReference type="ARBA" id="ARBA00004651"/>
    </source>
</evidence>
<keyword evidence="5 13" id="KW-0812">Transmembrane</keyword>
<accession>A0ABD2CVZ0</accession>
<feature type="signal peptide" evidence="14">
    <location>
        <begin position="1"/>
        <end position="20"/>
    </location>
</feature>
<evidence type="ECO:0000256" key="14">
    <source>
        <dbReference type="SAM" id="SignalP"/>
    </source>
</evidence>
<sequence>MFVAQLKLLALLSLPKIAMLYELHFIGDQQIPLIIDICKLNGPRSAIFLYSESIKEMEMKTMMLKWMRALSREGVASTKLHFSQLHESSYYVKEIARPYYIALISNFNAINEFSLATNTFDMSSAVWLVIFIYEENSTDYCHNPPGNIFHLRFNSEMLVRCGTENILREWYSIDTNRIEIMDVATWSLDKGITKMVPDFLYERRYNLQGFIMKAVTVKSSSFTNVKKDGESYSMYREILRELCVTLNFSLEIVSEAEEYGRWNPEEKSWTGAIAELYAGRADISLSGFSITSARLNVVDFTHPVFKSKNFLVIREPEKFGIKWSSYFQTFTNTVWIAILGILMTASILLIFPKIKSGIDRKIGYLFIDNFLEIWGIFCQQGLAGFNIFYVHDFQCCYSFAVDFSGGSSLRITYFSIFLLVTVLSAAYSASLISLLTSFSLILPFDSFESFVKEGTHRLTVIRGTADYDKFANSADPLSKNVMKLMLEEEKLPLNVQEGFKNICKNRNLAIYLLDQNYIVNLKIPCNVVRIATGDVTNFALILSKHNPFTGIINFQKYKFRSRLQKFLKNGIMHRIKDSTFKKKSFHIMNYQPVPLISLISLLMLILTGIIFSICILIIEKFIFVRKTKKRSIVNEEESAISYEFFSIGDEQMFFIRDICKFYGSKSAIFLYDESISEMEVTTIMFKWRRAFSWEGTVIGNLYFSQLYKSSYYFKQIIRPYYIAVISNYNAINEFSLATSTFDMSSAVWIVVFIYKEHGPDYCHNPPGNLFHLRFNSEMLVRCGTENILREWYSIDTNQIEMMNVATWSLKKGITKMVPNFLYERRHNLQGLIMKAVIVKTSIFSSINKDGELDGIFGRILRELCVTLNFSFDIVSQVKAYGRWNSKEKTWSGAIAELYYGRADISLSDFSMTNDRLNAVDFTIPLMTSKNILVIREPENLAVQWSSHFLIFTFSVWIAVFGVLIASSIFLVLLKIKSGSDNKIGYLLIDNLLEIWGIFCQQGLPDFSPKSSLRIVYFSLCLSIIVFWAAYSAALINFLTSVNHVLPFDSLEGFVADGTYQLAVVHSTAYYDKFANSGDPLAKEVMKLMLEEEKLPRTETEGFKRFRTDSKIHLRKNMNVICKNGRLAMYTYDEIRKRVNYKILCKLIRIDAGHVNNFALILSKNNPFTDVINFQLRKFMDKGMMSRLKDISFKRKSNNMIQHQPVSLISVISLIFFLSIGIILSTCILIIEKYIFIYKRKKISTVHNISSIKWSGFSVKRKKNLRNITKHYQLYNNDNSEINCDLKFGTANKFSVSAISYEFFSIGDEQMFFIRDICKFYGSKSAIFLYDKSISEMEVTTIMFKWRRALSWEGIVTGNLYFSQLYKSSYYFKQIIRPYYIAVISNYNAINEFSLATSTFDMSSAVWIVVFIYKEHGPDYCHNPPGNIFHLRFNSEMLVRCGTESILREWYSIDTNHIEIMDVASWSSEKGITKMVPDFIYERRNNLKGLIMKAVTIKDSPFVNARKSGDIDGMFGEVLREICITLNFSLNIILEVEEYGRWNPKKKIWTGAIAELYAGHVDIALSGFSITNARLNVVDFTHPVFKTKNFLVIREPEKFRIKWSSYFLAFNQSVWFAMFGLLIEIWGIFCQQGLVDFSHRSSLRIAYFSIFLWVTVLWAVYSAALISFLTSVVHVLPFDSFERFVTDGTYQLAVVRGSAFYDKFANSGDPFAKEVMKLMLEDENLPDTAVEILKKICKNRKLAMYTYDDIRKRVNDKILCKVILIDTGHVSNFALTLSKDSPFTDVINFQLQKFIGNGMMSRLKDTSFEMKSNDMINHQPISLISIVNSSEFHSIGDEQTPFLIDICKVYAPKSVVFLYAESIKEMEMTTLMFKWIRALFREGIASTNLYFSQLNESSYYLKQTIRPYFVALISNFNAINEFSLATSTFDMSSAVWLVIFIYKENAFNYCHNPPSNIFHLTFNTEMMVRCGTENILREWYSIDTNQIEINDIATWSLERGITKMVPDFIYQRRNNLKGFIMRAVTIKGTPFINIRKDDELDNMFYEVLREICVTLNFSFYVASEVIEYGRWNPEEKTWTGAIAELYTGRADISLARFSITKDRLNAVDFTFPHLVSRNYLYIHKPEIFTVKWSSYFQTFTNSVWMAMFGVFIVAWILLTFLKMKYGTDRKIGYLLVDNFMEIWGIVCQQGLIDFSGRSSLRITYISLFLLVTVFWASYSATSISILTSVINVLPFHSFRSFVADGTYQLAVPRGTSYYDKFANSKDPLAKKIMKLMLEEEKLPISEFEGFKIVCENRKLAMYTSDKLSSIGNLKMPCDIIRIETGHRNSFAMVLSKHNPFTDLINFQLQKFIDYGMINRLKYKSSKKEPCDMIKHQPVPLISIISLLLFFSIGIVLSICILIVEKYIFVRKGKEISLENRVPSIKSSVLYIKRKESISNVAINYANQKCAYIVNSSEFHSIGDEQTPFLIDICKVYAPKSVVKILSILFSSFSLYLFSFSPSLHSFIFLPEMEMTTLMFKWIRTLLREGIASTNLHFSELNESSYYLKQTIRPYFVALISNFNAINEFSLVTSTFDMSSAVWLVIFISKENTLHYCYNPPGNIFHLTFNTEMMVRCDTENILREWYSIDTNQIEINDIATWSLEKGITKMLPDFIYQRRNNLKGIIMRAVIVKDSTFINLKEDGQLGSTFNELLREICVALNVSFDIVSEVKEFGRWNPEENTWTGAIAELYARRADISLAGFSITKDRLNAVDFTFPHLISRNYLYIHKPEIFTVKWSSYFQTFTNSVWMAMFSVFIVAWILLTFLKMKYGTDRKIRYLLIDNFMEIWGITKYYFFVDFSGRSSLRIIYLSLFLLVTVFWASYSATLISILTSVINVLPFHSFRSFIADGTYQLAVPRGTSYYDKFAVSMIHMSPYMCIKRMLYNIVYVHYIYTYIIIHIYVFFNLPYCTHTYLCVKEYIYLQNSKDPLAEKVMELMLKVEKLPINEFEGFKIVCENRNLAMYTSDELNSIENFKIPCKVVRIETGHRNSFAMVLSKQNPFTDLINFQ</sequence>
<feature type="transmembrane region" description="Helical" evidence="13">
    <location>
        <begin position="2922"/>
        <end position="2944"/>
    </location>
</feature>
<dbReference type="InterPro" id="IPR001320">
    <property type="entry name" value="Iontro_rcpt_C"/>
</dbReference>
<dbReference type="Proteomes" id="UP001607303">
    <property type="component" value="Unassembled WGS sequence"/>
</dbReference>
<dbReference type="EMBL" id="JAYRBN010000027">
    <property type="protein sequence ID" value="KAL2749306.1"/>
    <property type="molecule type" value="Genomic_DNA"/>
</dbReference>
<keyword evidence="9" id="KW-0675">Receptor</keyword>
<dbReference type="Pfam" id="PF00060">
    <property type="entry name" value="Lig_chan"/>
    <property type="match status" value="1"/>
</dbReference>
<dbReference type="PANTHER" id="PTHR42643">
    <property type="entry name" value="IONOTROPIC RECEPTOR 20A-RELATED"/>
    <property type="match status" value="1"/>
</dbReference>
<evidence type="ECO:0000256" key="10">
    <source>
        <dbReference type="ARBA" id="ARBA00023180"/>
    </source>
</evidence>
<evidence type="ECO:0000256" key="9">
    <source>
        <dbReference type="ARBA" id="ARBA00023170"/>
    </source>
</evidence>
<keyword evidence="6 13" id="KW-1133">Transmembrane helix</keyword>
<feature type="transmembrane region" description="Helical" evidence="13">
    <location>
        <begin position="2142"/>
        <end position="2160"/>
    </location>
</feature>
<feature type="transmembrane region" description="Helical" evidence="13">
    <location>
        <begin position="411"/>
        <end position="442"/>
    </location>
</feature>
<evidence type="ECO:0000256" key="13">
    <source>
        <dbReference type="SAM" id="Phobius"/>
    </source>
</evidence>
<keyword evidence="17" id="KW-1185">Reference proteome</keyword>
<feature type="transmembrane region" description="Helical" evidence="13">
    <location>
        <begin position="2818"/>
        <end position="2835"/>
    </location>
</feature>
<feature type="transmembrane region" description="Helical" evidence="13">
    <location>
        <begin position="2847"/>
        <end position="2878"/>
    </location>
</feature>
<dbReference type="SUPFAM" id="SSF53850">
    <property type="entry name" value="Periplasmic binding protein-like II"/>
    <property type="match status" value="5"/>
</dbReference>
<evidence type="ECO:0000256" key="12">
    <source>
        <dbReference type="ARBA" id="ARBA00023303"/>
    </source>
</evidence>
<feature type="domain" description="Ionotropic glutamate receptor L-glutamate and glycine-binding" evidence="15">
    <location>
        <begin position="2029"/>
        <end position="2086"/>
    </location>
</feature>
<feature type="transmembrane region" description="Helical" evidence="13">
    <location>
        <begin position="1015"/>
        <end position="1038"/>
    </location>
</feature>
<dbReference type="PANTHER" id="PTHR42643:SF24">
    <property type="entry name" value="IONOTROPIC RECEPTOR 60A"/>
    <property type="match status" value="1"/>
</dbReference>
<feature type="transmembrane region" description="Helical" evidence="13">
    <location>
        <begin position="1649"/>
        <end position="1675"/>
    </location>
</feature>
<evidence type="ECO:0000256" key="6">
    <source>
        <dbReference type="ARBA" id="ARBA00022989"/>
    </source>
</evidence>
<protein>
    <submittedName>
        <fullName evidence="16">Glutamate receptor-like isoform X1</fullName>
    </submittedName>
</protein>
<evidence type="ECO:0000313" key="16">
    <source>
        <dbReference type="EMBL" id="KAL2749306.1"/>
    </source>
</evidence>
<dbReference type="Gene3D" id="1.10.287.70">
    <property type="match status" value="3"/>
</dbReference>
<feature type="transmembrane region" description="Helical" evidence="13">
    <location>
        <begin position="1205"/>
        <end position="1230"/>
    </location>
</feature>
<dbReference type="Pfam" id="PF10613">
    <property type="entry name" value="Lig_chan-Glu_bd"/>
    <property type="match status" value="5"/>
</dbReference>
<name>A0ABD2CVZ0_VESMC</name>
<keyword evidence="4" id="KW-1003">Cell membrane</keyword>
<dbReference type="Gene3D" id="3.40.190.10">
    <property type="entry name" value="Periplasmic binding protein-like II"/>
    <property type="match status" value="5"/>
</dbReference>
<feature type="transmembrane region" description="Helical" evidence="13">
    <location>
        <begin position="1605"/>
        <end position="1628"/>
    </location>
</feature>
<proteinExistence type="inferred from homology"/>
<evidence type="ECO:0000256" key="3">
    <source>
        <dbReference type="ARBA" id="ARBA00022448"/>
    </source>
</evidence>
<reference evidence="16 17" key="1">
    <citation type="journal article" date="2024" name="Ann. Entomol. Soc. Am.">
        <title>Genomic analyses of the southern and eastern yellowjacket wasps (Hymenoptera: Vespidae) reveal evolutionary signatures of social life.</title>
        <authorList>
            <person name="Catto M.A."/>
            <person name="Caine P.B."/>
            <person name="Orr S.E."/>
            <person name="Hunt B.G."/>
            <person name="Goodisman M.A.D."/>
        </authorList>
    </citation>
    <scope>NUCLEOTIDE SEQUENCE [LARGE SCALE GENOMIC DNA]</scope>
    <source>
        <strain evidence="16">232</strain>
        <tissue evidence="16">Head and thorax</tissue>
    </source>
</reference>
<feature type="transmembrane region" description="Helical" evidence="13">
    <location>
        <begin position="2788"/>
        <end position="2806"/>
    </location>
</feature>
<feature type="transmembrane region" description="Helical" evidence="13">
    <location>
        <begin position="948"/>
        <end position="973"/>
    </location>
</feature>
<dbReference type="GO" id="GO:0050906">
    <property type="term" value="P:detection of stimulus involved in sensory perception"/>
    <property type="evidence" value="ECO:0007669"/>
    <property type="project" value="UniProtKB-ARBA"/>
</dbReference>
<feature type="domain" description="Ionotropic glutamate receptor L-glutamate and glycine-binding" evidence="15">
    <location>
        <begin position="221"/>
        <end position="278"/>
    </location>
</feature>
<dbReference type="GO" id="GO:0034220">
    <property type="term" value="P:monoatomic ion transmembrane transport"/>
    <property type="evidence" value="ECO:0007669"/>
    <property type="project" value="UniProtKB-KW"/>
</dbReference>
<evidence type="ECO:0000256" key="8">
    <source>
        <dbReference type="ARBA" id="ARBA00023136"/>
    </source>
</evidence>
<feature type="transmembrane region" description="Helical" evidence="13">
    <location>
        <begin position="2379"/>
        <end position="2402"/>
    </location>
</feature>
<keyword evidence="8 13" id="KW-0472">Membrane</keyword>
<organism evidence="16 17">
    <name type="scientific">Vespula maculifrons</name>
    <name type="common">Eastern yellow jacket</name>
    <name type="synonym">Wasp</name>
    <dbReference type="NCBI Taxonomy" id="7453"/>
    <lineage>
        <taxon>Eukaryota</taxon>
        <taxon>Metazoa</taxon>
        <taxon>Ecdysozoa</taxon>
        <taxon>Arthropoda</taxon>
        <taxon>Hexapoda</taxon>
        <taxon>Insecta</taxon>
        <taxon>Pterygota</taxon>
        <taxon>Neoptera</taxon>
        <taxon>Endopterygota</taxon>
        <taxon>Hymenoptera</taxon>
        <taxon>Apocrita</taxon>
        <taxon>Aculeata</taxon>
        <taxon>Vespoidea</taxon>
        <taxon>Vespidae</taxon>
        <taxon>Vespinae</taxon>
        <taxon>Vespula</taxon>
    </lineage>
</organism>
<comment type="similarity">
    <text evidence="2">Belongs to the glutamate-gated ion channel (TC 1.A.10.1) family.</text>
</comment>
<evidence type="ECO:0000256" key="4">
    <source>
        <dbReference type="ARBA" id="ARBA00022475"/>
    </source>
</evidence>
<evidence type="ECO:0000256" key="7">
    <source>
        <dbReference type="ARBA" id="ARBA00023065"/>
    </source>
</evidence>
<evidence type="ECO:0000256" key="2">
    <source>
        <dbReference type="ARBA" id="ARBA00008685"/>
    </source>
</evidence>
<keyword evidence="3" id="KW-0813">Transport</keyword>
<keyword evidence="11" id="KW-1071">Ligand-gated ion channel</keyword>
<feature type="domain" description="Ionotropic glutamate receptor L-glutamate and glycine-binding" evidence="15">
    <location>
        <begin position="1500"/>
        <end position="1557"/>
    </location>
</feature>
<evidence type="ECO:0000313" key="17">
    <source>
        <dbReference type="Proteomes" id="UP001607303"/>
    </source>
</evidence>
<dbReference type="SMART" id="SM00918">
    <property type="entry name" value="Lig_chan-Glu_bd"/>
    <property type="match status" value="4"/>
</dbReference>
<keyword evidence="10" id="KW-0325">Glycoprotein</keyword>
<gene>
    <name evidence="16" type="ORF">V1477_002246</name>
</gene>